<name>A0A7J0E2A1_9ERIC</name>
<gene>
    <name evidence="2" type="ORF">Acr_00g0103240</name>
</gene>
<evidence type="ECO:0000313" key="2">
    <source>
        <dbReference type="EMBL" id="GFS46599.1"/>
    </source>
</evidence>
<comment type="caution">
    <text evidence="2">The sequence shown here is derived from an EMBL/GenBank/DDBJ whole genome shotgun (WGS) entry which is preliminary data.</text>
</comment>
<feature type="compositionally biased region" description="Pro residues" evidence="1">
    <location>
        <begin position="1"/>
        <end position="21"/>
    </location>
</feature>
<dbReference type="EMBL" id="BJWL01000469">
    <property type="protein sequence ID" value="GFS46599.1"/>
    <property type="molecule type" value="Genomic_DNA"/>
</dbReference>
<reference evidence="3" key="1">
    <citation type="submission" date="2019-07" db="EMBL/GenBank/DDBJ databases">
        <title>De Novo Assembly of kiwifruit Actinidia rufa.</title>
        <authorList>
            <person name="Sugita-Konishi S."/>
            <person name="Sato K."/>
            <person name="Mori E."/>
            <person name="Abe Y."/>
            <person name="Kisaki G."/>
            <person name="Hamano K."/>
            <person name="Suezawa K."/>
            <person name="Otani M."/>
            <person name="Fukuda T."/>
            <person name="Manabe T."/>
            <person name="Gomi K."/>
            <person name="Tabuchi M."/>
            <person name="Akimitsu K."/>
            <person name="Kataoka I."/>
        </authorList>
    </citation>
    <scope>NUCLEOTIDE SEQUENCE [LARGE SCALE GENOMIC DNA]</scope>
    <source>
        <strain evidence="3">cv. Fuchu</strain>
    </source>
</reference>
<sequence>MTEATHPPPSPSSPATTPPTKKPQGNRLQVRRLAPSQSWSPMISPEVAYLRTLLTEVKRVQRSARNLTKSSPLSSPEPPSECSSDRQELGYCLLLAIGRGKILKILEGSGGDFHIYTWTLSITRSSPPRYRQLRDTLQMVISPIMSPISPRYLSILILPRISP</sequence>
<feature type="region of interest" description="Disordered" evidence="1">
    <location>
        <begin position="1"/>
        <end position="38"/>
    </location>
</feature>
<dbReference type="Proteomes" id="UP000585474">
    <property type="component" value="Unassembled WGS sequence"/>
</dbReference>
<proteinExistence type="predicted"/>
<organism evidence="2 3">
    <name type="scientific">Actinidia rufa</name>
    <dbReference type="NCBI Taxonomy" id="165716"/>
    <lineage>
        <taxon>Eukaryota</taxon>
        <taxon>Viridiplantae</taxon>
        <taxon>Streptophyta</taxon>
        <taxon>Embryophyta</taxon>
        <taxon>Tracheophyta</taxon>
        <taxon>Spermatophyta</taxon>
        <taxon>Magnoliopsida</taxon>
        <taxon>eudicotyledons</taxon>
        <taxon>Gunneridae</taxon>
        <taxon>Pentapetalae</taxon>
        <taxon>asterids</taxon>
        <taxon>Ericales</taxon>
        <taxon>Actinidiaceae</taxon>
        <taxon>Actinidia</taxon>
    </lineage>
</organism>
<protein>
    <submittedName>
        <fullName evidence="2">Origin recognition complex second largest subunit 2</fullName>
    </submittedName>
</protein>
<evidence type="ECO:0000313" key="3">
    <source>
        <dbReference type="Proteomes" id="UP000585474"/>
    </source>
</evidence>
<keyword evidence="3" id="KW-1185">Reference proteome</keyword>
<feature type="region of interest" description="Disordered" evidence="1">
    <location>
        <begin position="61"/>
        <end position="85"/>
    </location>
</feature>
<evidence type="ECO:0000256" key="1">
    <source>
        <dbReference type="SAM" id="MobiDB-lite"/>
    </source>
</evidence>
<accession>A0A7J0E2A1</accession>
<dbReference type="AlphaFoldDB" id="A0A7J0E2A1"/>